<dbReference type="InterPro" id="IPR009045">
    <property type="entry name" value="Zn_M74/Hedgehog-like"/>
</dbReference>
<reference evidence="2 3" key="1">
    <citation type="submission" date="2017-07" db="EMBL/GenBank/DDBJ databases">
        <title>Genomes of Fischerella (Mastigocladus) sp. strains.</title>
        <authorList>
            <person name="Miller S.R."/>
        </authorList>
    </citation>
    <scope>NUCLEOTIDE SEQUENCE [LARGE SCALE GENOMIC DNA]</scope>
    <source>
        <strain evidence="2 3">CCMEE 5318</strain>
    </source>
</reference>
<dbReference type="Proteomes" id="UP000235081">
    <property type="component" value="Unassembled WGS sequence"/>
</dbReference>
<comment type="caution">
    <text evidence="2">The sequence shown here is derived from an EMBL/GenBank/DDBJ whole genome shotgun (WGS) entry which is preliminary data.</text>
</comment>
<gene>
    <name evidence="2" type="ORF">CEN46_26385</name>
</gene>
<evidence type="ECO:0008006" key="4">
    <source>
        <dbReference type="Google" id="ProtNLM"/>
    </source>
</evidence>
<dbReference type="EMBL" id="NMQE01000974">
    <property type="protein sequence ID" value="PMB14897.1"/>
    <property type="molecule type" value="Genomic_DNA"/>
</dbReference>
<name>A0A2N6L3T3_9CYAN</name>
<sequence length="121" mass="14227">MAHEKNAKGNYYCKHLGAACDFQIVGVDSRKVISFIRSLKYDSIYYYGKDSPVHVSWSETPRRKIWEFTTHNTPKPYLGASNQRQYEYCWMNRRDAAVAEAEQRGRQWGFDPDPEPELADW</sequence>
<evidence type="ECO:0000256" key="1">
    <source>
        <dbReference type="SAM" id="MobiDB-lite"/>
    </source>
</evidence>
<dbReference type="RefSeq" id="WP_102183784.1">
    <property type="nucleotide sequence ID" value="NZ_NMQE01000974.1"/>
</dbReference>
<dbReference type="SUPFAM" id="SSF55166">
    <property type="entry name" value="Hedgehog/DD-peptidase"/>
    <property type="match status" value="1"/>
</dbReference>
<accession>A0A2N6L3T3</accession>
<feature type="region of interest" description="Disordered" evidence="1">
    <location>
        <begin position="102"/>
        <end position="121"/>
    </location>
</feature>
<evidence type="ECO:0000313" key="3">
    <source>
        <dbReference type="Proteomes" id="UP000235081"/>
    </source>
</evidence>
<organism evidence="2 3">
    <name type="scientific">Fischerella thermalis CCMEE 5318</name>
    <dbReference type="NCBI Taxonomy" id="2019666"/>
    <lineage>
        <taxon>Bacteria</taxon>
        <taxon>Bacillati</taxon>
        <taxon>Cyanobacteriota</taxon>
        <taxon>Cyanophyceae</taxon>
        <taxon>Nostocales</taxon>
        <taxon>Hapalosiphonaceae</taxon>
        <taxon>Fischerella</taxon>
    </lineage>
</organism>
<dbReference type="Gene3D" id="3.30.1380.10">
    <property type="match status" value="1"/>
</dbReference>
<protein>
    <recommendedName>
        <fullName evidence="4">Peptidase M15A C-terminal domain-containing protein</fullName>
    </recommendedName>
</protein>
<feature type="compositionally biased region" description="Acidic residues" evidence="1">
    <location>
        <begin position="112"/>
        <end position="121"/>
    </location>
</feature>
<proteinExistence type="predicted"/>
<evidence type="ECO:0000313" key="2">
    <source>
        <dbReference type="EMBL" id="PMB14897.1"/>
    </source>
</evidence>
<dbReference type="AlphaFoldDB" id="A0A2N6L3T3"/>